<keyword evidence="2" id="KW-1185">Reference proteome</keyword>
<protein>
    <submittedName>
        <fullName evidence="1">Uncharacterized protein</fullName>
    </submittedName>
</protein>
<evidence type="ECO:0000313" key="2">
    <source>
        <dbReference type="Proteomes" id="UP001057402"/>
    </source>
</evidence>
<name>A0ACB9S0P2_9MYRT</name>
<sequence length="507" mass="55771">MDAARHPHASSSSSSVTLASFLVLATLAAPGVHAANRQSDFLRRLYRAKSDGSGSVDTALFHSSGDHSPVSSLLNRQEASKADDKIVSLPGQPPVDFDQYSGYVTVSPSAGRALFYYFAEAPHAKESLPLVLWLNGGPGCSSLAYGAMEELGPFRVHSDGKTLYRNRYSWNLAANVLFLESPVGVGFSYSNTSTDYQDRGDKNTAYDNYVFLLNWLERFPEYKGRDFYITGESYAGHYVPQLAHNILFYNGKKANDSSSSINLKGIMIGNAVINDETDTRGMYAYFASHALISSEAGEVIQKYCNFSSEATSQSDQCTNAANEASNDVGDLDIYNIYAPLCQSSNLTARPKKASVENFDPCSDNYVYAYLNRPEVQRALHANVTKLDHDWEPCSSVISGWGDSPDTIIPLLREFMAKGIRVWIYSGDIDGRVPVTSTQYSIAAMKLPIKTGWRPWYLSSEVGGYSQVYRGDITFATVRGAGHEVPSYQPNRALVLVSHFLRGTHLPN</sequence>
<dbReference type="EMBL" id="CM042881">
    <property type="protein sequence ID" value="KAI4384654.1"/>
    <property type="molecule type" value="Genomic_DNA"/>
</dbReference>
<proteinExistence type="predicted"/>
<dbReference type="Proteomes" id="UP001057402">
    <property type="component" value="Chromosome 2"/>
</dbReference>
<accession>A0ACB9S0P2</accession>
<comment type="caution">
    <text evidence="1">The sequence shown here is derived from an EMBL/GenBank/DDBJ whole genome shotgun (WGS) entry which is preliminary data.</text>
</comment>
<evidence type="ECO:0000313" key="1">
    <source>
        <dbReference type="EMBL" id="KAI4384654.1"/>
    </source>
</evidence>
<gene>
    <name evidence="1" type="ORF">MLD38_002776</name>
</gene>
<organism evidence="1 2">
    <name type="scientific">Melastoma candidum</name>
    <dbReference type="NCBI Taxonomy" id="119954"/>
    <lineage>
        <taxon>Eukaryota</taxon>
        <taxon>Viridiplantae</taxon>
        <taxon>Streptophyta</taxon>
        <taxon>Embryophyta</taxon>
        <taxon>Tracheophyta</taxon>
        <taxon>Spermatophyta</taxon>
        <taxon>Magnoliopsida</taxon>
        <taxon>eudicotyledons</taxon>
        <taxon>Gunneridae</taxon>
        <taxon>Pentapetalae</taxon>
        <taxon>rosids</taxon>
        <taxon>malvids</taxon>
        <taxon>Myrtales</taxon>
        <taxon>Melastomataceae</taxon>
        <taxon>Melastomatoideae</taxon>
        <taxon>Melastomateae</taxon>
        <taxon>Melastoma</taxon>
    </lineage>
</organism>
<reference evidence="2" key="1">
    <citation type="journal article" date="2023" name="Front. Plant Sci.">
        <title>Chromosomal-level genome assembly of Melastoma candidum provides insights into trichome evolution.</title>
        <authorList>
            <person name="Zhong Y."/>
            <person name="Wu W."/>
            <person name="Sun C."/>
            <person name="Zou P."/>
            <person name="Liu Y."/>
            <person name="Dai S."/>
            <person name="Zhou R."/>
        </authorList>
    </citation>
    <scope>NUCLEOTIDE SEQUENCE [LARGE SCALE GENOMIC DNA]</scope>
</reference>